<keyword evidence="2" id="KW-1185">Reference proteome</keyword>
<dbReference type="InterPro" id="IPR027417">
    <property type="entry name" value="P-loop_NTPase"/>
</dbReference>
<evidence type="ECO:0000313" key="1">
    <source>
        <dbReference type="EMBL" id="QDY68963.1"/>
    </source>
</evidence>
<evidence type="ECO:0008006" key="3">
    <source>
        <dbReference type="Google" id="ProtNLM"/>
    </source>
</evidence>
<organism evidence="1 2">
    <name type="scientific">Qingshengfaniella alkalisoli</name>
    <dbReference type="NCBI Taxonomy" id="2599296"/>
    <lineage>
        <taxon>Bacteria</taxon>
        <taxon>Pseudomonadati</taxon>
        <taxon>Pseudomonadota</taxon>
        <taxon>Alphaproteobacteria</taxon>
        <taxon>Rhodobacterales</taxon>
        <taxon>Paracoccaceae</taxon>
        <taxon>Qingshengfaniella</taxon>
    </lineage>
</organism>
<dbReference type="EMBL" id="CP042261">
    <property type="protein sequence ID" value="QDY68963.1"/>
    <property type="molecule type" value="Genomic_DNA"/>
</dbReference>
<reference evidence="1 2" key="1">
    <citation type="submission" date="2019-07" db="EMBL/GenBank/DDBJ databases">
        <title>Litoreibacter alkalisoli sp. nov., isolated from saline-alkaline soil.</title>
        <authorList>
            <person name="Wang S."/>
            <person name="Xu L."/>
            <person name="Xing Y.-T."/>
            <person name="Sun J.-Q."/>
        </authorList>
    </citation>
    <scope>NUCLEOTIDE SEQUENCE [LARGE SCALE GENOMIC DNA]</scope>
    <source>
        <strain evidence="1 2">LN3S51</strain>
    </source>
</reference>
<dbReference type="Proteomes" id="UP000318483">
    <property type="component" value="Chromosome"/>
</dbReference>
<dbReference type="AlphaFoldDB" id="A0A5B8IU19"/>
<dbReference type="RefSeq" id="WP_146364113.1">
    <property type="nucleotide sequence ID" value="NZ_CP042261.1"/>
</dbReference>
<sequence length="176" mass="19127">MPTGLLLINGPCGVGKSSLAAALGKLLEQQEIAHAQIDLDALTQFYPRDASDPFAAIFAASQLRALQPGYASLGIEVFIVARVCETQEDIDRIQLALKADHVTHVMLLADDMTIASRLAMRETGETLNWHVARAAELVGILHSAPDPDLSLDTNDRPPEELAQIVLRDTPLLQLER</sequence>
<dbReference type="KEGG" id="lit:FPZ52_04525"/>
<proteinExistence type="predicted"/>
<dbReference type="OrthoDB" id="7889077at2"/>
<accession>A0A5B8IU19</accession>
<name>A0A5B8IU19_9RHOB</name>
<dbReference type="SUPFAM" id="SSF52540">
    <property type="entry name" value="P-loop containing nucleoside triphosphate hydrolases"/>
    <property type="match status" value="1"/>
</dbReference>
<dbReference type="Gene3D" id="3.40.50.300">
    <property type="entry name" value="P-loop containing nucleotide triphosphate hydrolases"/>
    <property type="match status" value="1"/>
</dbReference>
<protein>
    <recommendedName>
        <fullName evidence="3">Adenylylsulfate kinase</fullName>
    </recommendedName>
</protein>
<gene>
    <name evidence="1" type="ORF">FPZ52_04525</name>
</gene>
<evidence type="ECO:0000313" key="2">
    <source>
        <dbReference type="Proteomes" id="UP000318483"/>
    </source>
</evidence>